<dbReference type="SMART" id="SM00668">
    <property type="entry name" value="CTLH"/>
    <property type="match status" value="1"/>
</dbReference>
<dbReference type="EC" id="1.1.1.284" evidence="5"/>
<dbReference type="InterPro" id="IPR011032">
    <property type="entry name" value="GroES-like_sf"/>
</dbReference>
<keyword evidence="10" id="KW-0862">Zinc</keyword>
<dbReference type="Pfam" id="PF08240">
    <property type="entry name" value="ADH_N"/>
    <property type="match status" value="2"/>
</dbReference>
<evidence type="ECO:0000256" key="12">
    <source>
        <dbReference type="ARBA" id="ARBA00023027"/>
    </source>
</evidence>
<comment type="catalytic activity">
    <reaction evidence="18">
        <text>a secondary alcohol + NAD(+) = a ketone + NADH + H(+)</text>
        <dbReference type="Rhea" id="RHEA:10740"/>
        <dbReference type="ChEBI" id="CHEBI:15378"/>
        <dbReference type="ChEBI" id="CHEBI:17087"/>
        <dbReference type="ChEBI" id="CHEBI:35681"/>
        <dbReference type="ChEBI" id="CHEBI:57540"/>
        <dbReference type="ChEBI" id="CHEBI:57945"/>
        <dbReference type="EC" id="1.1.1.1"/>
    </reaction>
</comment>
<dbReference type="CDD" id="cd08300">
    <property type="entry name" value="alcohol_DH_class_III"/>
    <property type="match status" value="1"/>
</dbReference>
<dbReference type="Gene3D" id="3.90.180.10">
    <property type="entry name" value="Medium-chain alcohol dehydrogenases, catalytic domain"/>
    <property type="match status" value="2"/>
</dbReference>
<evidence type="ECO:0000256" key="20">
    <source>
        <dbReference type="PROSITE-ProRule" id="PRU00221"/>
    </source>
</evidence>
<keyword evidence="12" id="KW-0520">NAD</keyword>
<evidence type="ECO:0000256" key="15">
    <source>
        <dbReference type="ARBA" id="ARBA00033399"/>
    </source>
</evidence>
<evidence type="ECO:0000256" key="7">
    <source>
        <dbReference type="ARBA" id="ARBA00020108"/>
    </source>
</evidence>
<comment type="subunit">
    <text evidence="4">Homodimer.</text>
</comment>
<feature type="repeat" description="WD" evidence="20">
    <location>
        <begin position="218"/>
        <end position="251"/>
    </location>
</feature>
<dbReference type="GO" id="GO:0051903">
    <property type="term" value="F:S-(hydroxymethyl)glutathione dehydrogenase [NAD(P)+] activity"/>
    <property type="evidence" value="ECO:0007669"/>
    <property type="project" value="UniProtKB-EC"/>
</dbReference>
<evidence type="ECO:0000256" key="13">
    <source>
        <dbReference type="ARBA" id="ARBA00031007"/>
    </source>
</evidence>
<dbReference type="Pfam" id="PF00107">
    <property type="entry name" value="ADH_zinc_N"/>
    <property type="match status" value="1"/>
</dbReference>
<dbReference type="GO" id="GO:0046294">
    <property type="term" value="P:formaldehyde catabolic process"/>
    <property type="evidence" value="ECO:0007669"/>
    <property type="project" value="InterPro"/>
</dbReference>
<evidence type="ECO:0000256" key="10">
    <source>
        <dbReference type="ARBA" id="ARBA00022833"/>
    </source>
</evidence>
<name>A0AAV6LRL3_9ERIC</name>
<sequence>MDCRPTMLGPKGLIKKHEFVRTIIQCLYSLDYKKSAFSLELESGISCKSMDFGLLESHILNGNWDACIDTLYGLNELTDETRASALFLVCRQRLLECLIHGDDSSALSVLRKQVSALHVGREKVHDLAFGLFSLKEMGLGKVDGEVIIELRKKLLSEMEKLLPPPLTLPERRLEHLVEVAVSGQIDSCMYHNLVDPVSLYEDHRCGRDQIPTETTQILTDHKNEVWFVQFSNNGEYLASSSSDCTAIIWTVLEDGKLTLKHTLRSHHNPVSFVSWSPDDTMLLTCGNVEVLKLWDVESGTCKHTFGSHGFTVSSCAWFPDSKRLVCGSSDAEKGIYMWDREGNEIKAWKGTRMPKVLDLAVTPDGENLISIFFDKEIRILNVTTNAERVISEKHSITSLSVSGDSKFLIVNLSSQEIHMWDVDGKWVKPLKYTGHKQEKYVIRSCFGGLNSTFIASGSENSQSHLISMATQGQVITCKAAVAWEPNKPLVIEDVQVAPPQAGEVRIQILFTALCHTDAYTWSGKDPEGLFPCILGHEAAGIVESVGEGVTEVQPGDHVIPCYQAECKECKFCKSGKTNLCGKVRGATGVGVMMTDRKSRFSVNGTPIYHFMGTSTFSQYTVVHDVSVAKIDLKAPLDKVCLLGCGVPTGLGAVWNTAKVEPGSIVAVFGLGTVGLAVAEGAKAAGASRVIGVDIDSKKFDVAKNFGVTEFVNPKEHDKPIQQVIVDLTDGGVDYSFECIGNVSVMRSALECCHKGWGTSVIVGVAASGQEISTRPFQLVTGRVWKGTAFGGFKSRSQVPWLVEKYMKKEIKVDEYITHNLALEEINKAFDLMHEGGCLRCVLKDPEGRFPCILGHEGAGIVESVGEGVTEVQPGDHVIPCYQAECRECKFCKSGKTNLCGKIRDATGAGVMKNDSKTRFSVNGTPIYHYMGTSTFSQYTVVHDVLEQFGTQQKQKQVLLLLFLALGLWDLQRLRAQKRSVLHVFIGIDRNNKKLEMGIAPPPFSTLFVMAYS</sequence>
<dbReference type="InterPro" id="IPR036291">
    <property type="entry name" value="NAD(P)-bd_dom_sf"/>
</dbReference>
<evidence type="ECO:0000256" key="4">
    <source>
        <dbReference type="ARBA" id="ARBA00011738"/>
    </source>
</evidence>
<keyword evidence="9" id="KW-0479">Metal-binding</keyword>
<dbReference type="PROSITE" id="PS50294">
    <property type="entry name" value="WD_REPEATS_REGION"/>
    <property type="match status" value="2"/>
</dbReference>
<dbReference type="InterPro" id="IPR006594">
    <property type="entry name" value="LisH"/>
</dbReference>
<dbReference type="Gene3D" id="3.40.50.720">
    <property type="entry name" value="NAD(P)-binding Rossmann-like Domain"/>
    <property type="match status" value="1"/>
</dbReference>
<dbReference type="Pfam" id="PF00400">
    <property type="entry name" value="WD40"/>
    <property type="match status" value="3"/>
</dbReference>
<gene>
    <name evidence="22" type="ORF">RHGRI_002793</name>
</gene>
<dbReference type="Gene3D" id="2.130.10.10">
    <property type="entry name" value="YVTN repeat-like/Quinoprotein amine dehydrogenase"/>
    <property type="match status" value="1"/>
</dbReference>
<dbReference type="PANTHER" id="PTHR43880">
    <property type="entry name" value="ALCOHOL DEHYDROGENASE"/>
    <property type="match status" value="1"/>
</dbReference>
<dbReference type="PROSITE" id="PS00059">
    <property type="entry name" value="ADH_ZINC"/>
    <property type="match status" value="2"/>
</dbReference>
<dbReference type="PROSITE" id="PS50082">
    <property type="entry name" value="WD_REPEATS_2"/>
    <property type="match status" value="2"/>
</dbReference>
<dbReference type="InterPro" id="IPR001680">
    <property type="entry name" value="WD40_rpt"/>
</dbReference>
<comment type="catalytic activity">
    <reaction evidence="19">
        <text>a primary alcohol + NAD(+) = an aldehyde + NADH + H(+)</text>
        <dbReference type="Rhea" id="RHEA:10736"/>
        <dbReference type="ChEBI" id="CHEBI:15378"/>
        <dbReference type="ChEBI" id="CHEBI:15734"/>
        <dbReference type="ChEBI" id="CHEBI:17478"/>
        <dbReference type="ChEBI" id="CHEBI:57540"/>
        <dbReference type="ChEBI" id="CHEBI:57945"/>
        <dbReference type="EC" id="1.1.1.1"/>
    </reaction>
</comment>
<comment type="cofactor">
    <cofactor evidence="1">
        <name>Zn(2+)</name>
        <dbReference type="ChEBI" id="CHEBI:29105"/>
    </cofactor>
</comment>
<dbReference type="InterPro" id="IPR013149">
    <property type="entry name" value="ADH-like_C"/>
</dbReference>
<accession>A0AAV6LRL3</accession>
<evidence type="ECO:0000256" key="9">
    <source>
        <dbReference type="ARBA" id="ARBA00022723"/>
    </source>
</evidence>
<evidence type="ECO:0000256" key="18">
    <source>
        <dbReference type="ARBA" id="ARBA00049164"/>
    </source>
</evidence>
<dbReference type="Proteomes" id="UP000823749">
    <property type="component" value="Chromosome 1"/>
</dbReference>
<comment type="subcellular location">
    <subcellularLocation>
        <location evidence="2">Cytoplasm</location>
    </subcellularLocation>
</comment>
<evidence type="ECO:0000259" key="21">
    <source>
        <dbReference type="PROSITE" id="PS50897"/>
    </source>
</evidence>
<reference evidence="22" key="1">
    <citation type="submission" date="2020-08" db="EMBL/GenBank/DDBJ databases">
        <title>Plant Genome Project.</title>
        <authorList>
            <person name="Zhang R.-G."/>
        </authorList>
    </citation>
    <scope>NUCLEOTIDE SEQUENCE</scope>
    <source>
        <strain evidence="22">WSP0</strain>
        <tissue evidence="22">Leaf</tissue>
    </source>
</reference>
<dbReference type="PANTHER" id="PTHR43880:SF58">
    <property type="entry name" value="ALCOHOL DEHYDROGENASE CLASS-3"/>
    <property type="match status" value="1"/>
</dbReference>
<dbReference type="CDD" id="cd00200">
    <property type="entry name" value="WD40"/>
    <property type="match status" value="1"/>
</dbReference>
<comment type="catalytic activity">
    <reaction evidence="17">
        <text>S-(hydroxymethyl)glutathione + NAD(+) = S-formylglutathione + NADH + H(+)</text>
        <dbReference type="Rhea" id="RHEA:19985"/>
        <dbReference type="ChEBI" id="CHEBI:15378"/>
        <dbReference type="ChEBI" id="CHEBI:57540"/>
        <dbReference type="ChEBI" id="CHEBI:57688"/>
        <dbReference type="ChEBI" id="CHEBI:57945"/>
        <dbReference type="ChEBI" id="CHEBI:58758"/>
        <dbReference type="EC" id="1.1.1.284"/>
    </reaction>
</comment>
<evidence type="ECO:0000256" key="3">
    <source>
        <dbReference type="ARBA" id="ARBA00010902"/>
    </source>
</evidence>
<dbReference type="AlphaFoldDB" id="A0AAV6LRL3"/>
<dbReference type="InterPro" id="IPR002328">
    <property type="entry name" value="ADH_Zn_CS"/>
</dbReference>
<dbReference type="FunFam" id="3.90.180.10:FF:000001">
    <property type="entry name" value="S-(hydroxymethyl)glutathione dehydrogenase"/>
    <property type="match status" value="1"/>
</dbReference>
<dbReference type="InterPro" id="IPR013154">
    <property type="entry name" value="ADH-like_N"/>
</dbReference>
<comment type="similarity">
    <text evidence="3">Belongs to the zinc-containing alcohol dehydrogenase family. Class-III subfamily.</text>
</comment>
<evidence type="ECO:0000256" key="16">
    <source>
        <dbReference type="ARBA" id="ARBA00047793"/>
    </source>
</evidence>
<dbReference type="NCBIfam" id="TIGR02818">
    <property type="entry name" value="adh_III_F_hyde"/>
    <property type="match status" value="1"/>
</dbReference>
<dbReference type="SUPFAM" id="SSF51735">
    <property type="entry name" value="NAD(P)-binding Rossmann-fold domains"/>
    <property type="match status" value="1"/>
</dbReference>
<evidence type="ECO:0000256" key="6">
    <source>
        <dbReference type="ARBA" id="ARBA00013190"/>
    </source>
</evidence>
<dbReference type="GO" id="GO:0005829">
    <property type="term" value="C:cytosol"/>
    <property type="evidence" value="ECO:0007669"/>
    <property type="project" value="TreeGrafter"/>
</dbReference>
<feature type="domain" description="CTLH" evidence="21">
    <location>
        <begin position="48"/>
        <end position="105"/>
    </location>
</feature>
<keyword evidence="20" id="KW-0853">WD repeat</keyword>
<dbReference type="GO" id="GO:0008270">
    <property type="term" value="F:zinc ion binding"/>
    <property type="evidence" value="ECO:0007669"/>
    <property type="project" value="InterPro"/>
</dbReference>
<keyword evidence="11" id="KW-0560">Oxidoreductase</keyword>
<evidence type="ECO:0000313" key="22">
    <source>
        <dbReference type="EMBL" id="KAG5567349.1"/>
    </source>
</evidence>
<comment type="caution">
    <text evidence="22">The sequence shown here is derived from an EMBL/GenBank/DDBJ whole genome shotgun (WGS) entry which is preliminary data.</text>
</comment>
<dbReference type="GO" id="GO:0004022">
    <property type="term" value="F:alcohol dehydrogenase (NAD+) activity"/>
    <property type="evidence" value="ECO:0007669"/>
    <property type="project" value="UniProtKB-EC"/>
</dbReference>
<dbReference type="InterPro" id="IPR006595">
    <property type="entry name" value="CTLH_C"/>
</dbReference>
<dbReference type="EMBL" id="JACTNZ010000001">
    <property type="protein sequence ID" value="KAG5567349.1"/>
    <property type="molecule type" value="Genomic_DNA"/>
</dbReference>
<dbReference type="EC" id="1.1.1.1" evidence="6"/>
<protein>
    <recommendedName>
        <fullName evidence="7">Alcohol dehydrogenase class-3</fullName>
        <ecNumber evidence="6">1.1.1.1</ecNumber>
        <ecNumber evidence="5">1.1.1.284</ecNumber>
    </recommendedName>
    <alternativeName>
        <fullName evidence="15">Alcohol dehydrogenase class-III</fullName>
    </alternativeName>
    <alternativeName>
        <fullName evidence="13">Glutathione-dependent formaldehyde dehydrogenase</fullName>
    </alternativeName>
    <alternativeName>
        <fullName evidence="14">S-(hydroxymethyl)glutathione dehydrogenase</fullName>
    </alternativeName>
</protein>
<dbReference type="SUPFAM" id="SSF50978">
    <property type="entry name" value="WD40 repeat-like"/>
    <property type="match status" value="1"/>
</dbReference>
<evidence type="ECO:0000256" key="17">
    <source>
        <dbReference type="ARBA" id="ARBA00048110"/>
    </source>
</evidence>
<dbReference type="PROSITE" id="PS50896">
    <property type="entry name" value="LISH"/>
    <property type="match status" value="1"/>
</dbReference>
<dbReference type="SMART" id="SM00320">
    <property type="entry name" value="WD40"/>
    <property type="match status" value="6"/>
</dbReference>
<evidence type="ECO:0000256" key="5">
    <source>
        <dbReference type="ARBA" id="ARBA00012309"/>
    </source>
</evidence>
<evidence type="ECO:0000256" key="2">
    <source>
        <dbReference type="ARBA" id="ARBA00004496"/>
    </source>
</evidence>
<organism evidence="22 23">
    <name type="scientific">Rhododendron griersonianum</name>
    <dbReference type="NCBI Taxonomy" id="479676"/>
    <lineage>
        <taxon>Eukaryota</taxon>
        <taxon>Viridiplantae</taxon>
        <taxon>Streptophyta</taxon>
        <taxon>Embryophyta</taxon>
        <taxon>Tracheophyta</taxon>
        <taxon>Spermatophyta</taxon>
        <taxon>Magnoliopsida</taxon>
        <taxon>eudicotyledons</taxon>
        <taxon>Gunneridae</taxon>
        <taxon>Pentapetalae</taxon>
        <taxon>asterids</taxon>
        <taxon>Ericales</taxon>
        <taxon>Ericaceae</taxon>
        <taxon>Ericoideae</taxon>
        <taxon>Rhodoreae</taxon>
        <taxon>Rhododendron</taxon>
    </lineage>
</organism>
<dbReference type="PROSITE" id="PS50897">
    <property type="entry name" value="CTLH"/>
    <property type="match status" value="1"/>
</dbReference>
<evidence type="ECO:0000256" key="11">
    <source>
        <dbReference type="ARBA" id="ARBA00023002"/>
    </source>
</evidence>
<comment type="catalytic activity">
    <reaction evidence="16">
        <text>S-(hydroxymethyl)glutathione + NADP(+) = S-formylglutathione + NADPH + H(+)</text>
        <dbReference type="Rhea" id="RHEA:19981"/>
        <dbReference type="ChEBI" id="CHEBI:15378"/>
        <dbReference type="ChEBI" id="CHEBI:57688"/>
        <dbReference type="ChEBI" id="CHEBI:57783"/>
        <dbReference type="ChEBI" id="CHEBI:58349"/>
        <dbReference type="ChEBI" id="CHEBI:58758"/>
        <dbReference type="EC" id="1.1.1.284"/>
    </reaction>
</comment>
<evidence type="ECO:0000313" key="23">
    <source>
        <dbReference type="Proteomes" id="UP000823749"/>
    </source>
</evidence>
<dbReference type="FunFam" id="3.40.50.720:FF:000003">
    <property type="entry name" value="S-(hydroxymethyl)glutathione dehydrogenase"/>
    <property type="match status" value="1"/>
</dbReference>
<evidence type="ECO:0000256" key="1">
    <source>
        <dbReference type="ARBA" id="ARBA00001947"/>
    </source>
</evidence>
<dbReference type="InterPro" id="IPR014183">
    <property type="entry name" value="ADH_3"/>
</dbReference>
<dbReference type="InterPro" id="IPR015943">
    <property type="entry name" value="WD40/YVTN_repeat-like_dom_sf"/>
</dbReference>
<keyword evidence="8" id="KW-0963">Cytoplasm</keyword>
<evidence type="ECO:0000256" key="19">
    <source>
        <dbReference type="ARBA" id="ARBA00049243"/>
    </source>
</evidence>
<dbReference type="Pfam" id="PF23627">
    <property type="entry name" value="LisH_WDR26"/>
    <property type="match status" value="1"/>
</dbReference>
<feature type="repeat" description="WD" evidence="20">
    <location>
        <begin position="263"/>
        <end position="304"/>
    </location>
</feature>
<dbReference type="InterPro" id="IPR036322">
    <property type="entry name" value="WD40_repeat_dom_sf"/>
</dbReference>
<evidence type="ECO:0000256" key="8">
    <source>
        <dbReference type="ARBA" id="ARBA00022490"/>
    </source>
</evidence>
<dbReference type="SUPFAM" id="SSF50129">
    <property type="entry name" value="GroES-like"/>
    <property type="match status" value="3"/>
</dbReference>
<keyword evidence="23" id="KW-1185">Reference proteome</keyword>
<evidence type="ECO:0000256" key="14">
    <source>
        <dbReference type="ARBA" id="ARBA00032767"/>
    </source>
</evidence>
<proteinExistence type="inferred from homology"/>